<comment type="caution">
    <text evidence="2">The sequence shown here is derived from an EMBL/GenBank/DDBJ whole genome shotgun (WGS) entry which is preliminary data.</text>
</comment>
<name>A0ABR0IV93_9EURO</name>
<evidence type="ECO:0000313" key="2">
    <source>
        <dbReference type="EMBL" id="KAK5049232.1"/>
    </source>
</evidence>
<dbReference type="Proteomes" id="UP001345691">
    <property type="component" value="Unassembled WGS sequence"/>
</dbReference>
<feature type="region of interest" description="Disordered" evidence="1">
    <location>
        <begin position="1"/>
        <end position="45"/>
    </location>
</feature>
<dbReference type="EMBL" id="JAVRRF010000046">
    <property type="protein sequence ID" value="KAK5049232.1"/>
    <property type="molecule type" value="Genomic_DNA"/>
</dbReference>
<keyword evidence="3" id="KW-1185">Reference proteome</keyword>
<evidence type="ECO:0000256" key="1">
    <source>
        <dbReference type="SAM" id="MobiDB-lite"/>
    </source>
</evidence>
<proteinExistence type="predicted"/>
<accession>A0ABR0IV93</accession>
<sequence length="321" mass="35376">MSISPSKGITKDQAGAVTVGAQPTKEQPVLQSPPVSTVSSSPTSAWQGSPFSTVDFPELAPISKDQVDFCTTQFQSCITQLVQGVNLPFIHHSSYRHTVPRVYQDLLGVSAMYCQQTHTNLPVVFAMLDDNISRLVAKSSSWDPEGLLLGTQALIVYQIIRLFDGDIRQRANAERQIVLLETWTSQLQAALNTFQNTFLLESPTHQCWVLLESARRTLLVSVMLQALYSLLKDGICSSVPYMSNLPVSLNGALWSMSAEDWGKSTSGIESDPVTYHEFVTKWVDGTPLQIEAYETILLVACKHNAPRMSFKALQRSPLGVA</sequence>
<reference evidence="2 3" key="1">
    <citation type="submission" date="2023-08" db="EMBL/GenBank/DDBJ databases">
        <title>Black Yeasts Isolated from many extreme environments.</title>
        <authorList>
            <person name="Coleine C."/>
            <person name="Stajich J.E."/>
            <person name="Selbmann L."/>
        </authorList>
    </citation>
    <scope>NUCLEOTIDE SEQUENCE [LARGE SCALE GENOMIC DNA]</scope>
    <source>
        <strain evidence="2 3">CCFEE 6328</strain>
    </source>
</reference>
<gene>
    <name evidence="2" type="ORF">LTR69_011107</name>
</gene>
<protein>
    <recommendedName>
        <fullName evidence="4">Transcription factor domain-containing protein</fullName>
    </recommendedName>
</protein>
<feature type="compositionally biased region" description="Low complexity" evidence="1">
    <location>
        <begin position="32"/>
        <end position="44"/>
    </location>
</feature>
<evidence type="ECO:0000313" key="3">
    <source>
        <dbReference type="Proteomes" id="UP001345691"/>
    </source>
</evidence>
<evidence type="ECO:0008006" key="4">
    <source>
        <dbReference type="Google" id="ProtNLM"/>
    </source>
</evidence>
<organism evidence="2 3">
    <name type="scientific">Exophiala sideris</name>
    <dbReference type="NCBI Taxonomy" id="1016849"/>
    <lineage>
        <taxon>Eukaryota</taxon>
        <taxon>Fungi</taxon>
        <taxon>Dikarya</taxon>
        <taxon>Ascomycota</taxon>
        <taxon>Pezizomycotina</taxon>
        <taxon>Eurotiomycetes</taxon>
        <taxon>Chaetothyriomycetidae</taxon>
        <taxon>Chaetothyriales</taxon>
        <taxon>Herpotrichiellaceae</taxon>
        <taxon>Exophiala</taxon>
    </lineage>
</organism>